<dbReference type="AlphaFoldDB" id="A0A0K1QEY1"/>
<dbReference type="OrthoDB" id="9801841at2"/>
<keyword evidence="2 5" id="KW-0547">Nucleotide-binding</keyword>
<dbReference type="Gene3D" id="1.10.510.10">
    <property type="entry name" value="Transferase(Phosphotransferase) domain 1"/>
    <property type="match status" value="1"/>
</dbReference>
<dbReference type="InterPro" id="IPR017441">
    <property type="entry name" value="Protein_kinase_ATP_BS"/>
</dbReference>
<evidence type="ECO:0000256" key="5">
    <source>
        <dbReference type="PROSITE-ProRule" id="PRU10141"/>
    </source>
</evidence>
<keyword evidence="9" id="KW-0723">Serine/threonine-protein kinase</keyword>
<dbReference type="InterPro" id="IPR000719">
    <property type="entry name" value="Prot_kinase_dom"/>
</dbReference>
<dbReference type="STRING" id="1391654.AKJ09_10658"/>
<evidence type="ECO:0000313" key="10">
    <source>
        <dbReference type="Proteomes" id="UP000064967"/>
    </source>
</evidence>
<dbReference type="SMART" id="SM00220">
    <property type="entry name" value="S_TKc"/>
    <property type="match status" value="1"/>
</dbReference>
<keyword evidence="6" id="KW-0175">Coiled coil</keyword>
<feature type="coiled-coil region" evidence="6">
    <location>
        <begin position="62"/>
        <end position="103"/>
    </location>
</feature>
<dbReference type="Gene3D" id="3.30.200.20">
    <property type="entry name" value="Phosphorylase Kinase, domain 1"/>
    <property type="match status" value="1"/>
</dbReference>
<keyword evidence="4 5" id="KW-0067">ATP-binding</keyword>
<dbReference type="SUPFAM" id="SSF56112">
    <property type="entry name" value="Protein kinase-like (PK-like)"/>
    <property type="match status" value="1"/>
</dbReference>
<evidence type="ECO:0000256" key="4">
    <source>
        <dbReference type="ARBA" id="ARBA00022840"/>
    </source>
</evidence>
<evidence type="ECO:0000256" key="7">
    <source>
        <dbReference type="SAM" id="MobiDB-lite"/>
    </source>
</evidence>
<evidence type="ECO:0000313" key="9">
    <source>
        <dbReference type="EMBL" id="AKV03995.1"/>
    </source>
</evidence>
<dbReference type="InterPro" id="IPR011009">
    <property type="entry name" value="Kinase-like_dom_sf"/>
</dbReference>
<keyword evidence="3 9" id="KW-0418">Kinase</keyword>
<evidence type="ECO:0000256" key="2">
    <source>
        <dbReference type="ARBA" id="ARBA00022741"/>
    </source>
</evidence>
<dbReference type="RefSeq" id="WP_146654670.1">
    <property type="nucleotide sequence ID" value="NZ_CP012333.1"/>
</dbReference>
<evidence type="ECO:0000256" key="3">
    <source>
        <dbReference type="ARBA" id="ARBA00022777"/>
    </source>
</evidence>
<feature type="domain" description="Protein kinase" evidence="8">
    <location>
        <begin position="156"/>
        <end position="423"/>
    </location>
</feature>
<sequence length="462" mass="49324">MSTDPKGGAPSRIALDPDALFSNDEPPRGAVLEGEALEQAYWRIRGRERELARQQAFWASTNDALANAYAELERKSAELDAARQELVRLNEELEARVAAQVSEIVARAREVDVLNAQLRMQVRERSHELAAALEKLAQNGGSAGLLASGEEIDGRVRIVCELGQGGMGAVFLAQDLASEQLVAVKVLSPRTPPTPQLLQRFLGEARAAASVAHPAIIRSLAIDLSADGRIYQILEYVRGKTLSERLEAGPGDPSEIARLGAVIADALAAAHELGVVHRDVKPSNILLCLEPPCVKVFDFGIAKLRDGADIGQDSPRVTSTGELVGTPEYISPEQVFDASTVGPPSDVYSLGIVLFEWLTGRRPFDGNNATSYLLQHVSERPPSLGSVVPSAPPSLGTIVDRCLEKQANARPTAAELARELAAIADALEAPPAATLVQRVFSAPTAGVALSTAPTMTERRSVR</sequence>
<accession>A0A0K1QEY1</accession>
<dbReference type="CDD" id="cd14014">
    <property type="entry name" value="STKc_PknB_like"/>
    <property type="match status" value="1"/>
</dbReference>
<dbReference type="PANTHER" id="PTHR43289:SF6">
    <property type="entry name" value="SERINE_THREONINE-PROTEIN KINASE NEKL-3"/>
    <property type="match status" value="1"/>
</dbReference>
<dbReference type="PROSITE" id="PS00107">
    <property type="entry name" value="PROTEIN_KINASE_ATP"/>
    <property type="match status" value="1"/>
</dbReference>
<protein>
    <submittedName>
        <fullName evidence="9">Serine/threonine protein kinase</fullName>
    </submittedName>
</protein>
<dbReference type="PANTHER" id="PTHR43289">
    <property type="entry name" value="MITOGEN-ACTIVATED PROTEIN KINASE KINASE KINASE 20-RELATED"/>
    <property type="match status" value="1"/>
</dbReference>
<organism evidence="9 10">
    <name type="scientific">Labilithrix luteola</name>
    <dbReference type="NCBI Taxonomy" id="1391654"/>
    <lineage>
        <taxon>Bacteria</taxon>
        <taxon>Pseudomonadati</taxon>
        <taxon>Myxococcota</taxon>
        <taxon>Polyangia</taxon>
        <taxon>Polyangiales</taxon>
        <taxon>Labilitrichaceae</taxon>
        <taxon>Labilithrix</taxon>
    </lineage>
</organism>
<feature type="region of interest" description="Disordered" evidence="7">
    <location>
        <begin position="1"/>
        <end position="27"/>
    </location>
</feature>
<dbReference type="EMBL" id="CP012333">
    <property type="protein sequence ID" value="AKV03995.1"/>
    <property type="molecule type" value="Genomic_DNA"/>
</dbReference>
<keyword evidence="1" id="KW-0808">Transferase</keyword>
<dbReference type="GO" id="GO:0005524">
    <property type="term" value="F:ATP binding"/>
    <property type="evidence" value="ECO:0007669"/>
    <property type="project" value="UniProtKB-UniRule"/>
</dbReference>
<dbReference type="GO" id="GO:0004674">
    <property type="term" value="F:protein serine/threonine kinase activity"/>
    <property type="evidence" value="ECO:0007669"/>
    <property type="project" value="UniProtKB-KW"/>
</dbReference>
<gene>
    <name evidence="9" type="ORF">AKJ09_10658</name>
</gene>
<dbReference type="Proteomes" id="UP000064967">
    <property type="component" value="Chromosome"/>
</dbReference>
<proteinExistence type="predicted"/>
<name>A0A0K1QEY1_9BACT</name>
<dbReference type="KEGG" id="llu:AKJ09_10658"/>
<dbReference type="PATRIC" id="fig|1391654.3.peg.10798"/>
<dbReference type="InterPro" id="IPR008271">
    <property type="entry name" value="Ser/Thr_kinase_AS"/>
</dbReference>
<dbReference type="PROSITE" id="PS00108">
    <property type="entry name" value="PROTEIN_KINASE_ST"/>
    <property type="match status" value="1"/>
</dbReference>
<reference evidence="9 10" key="1">
    <citation type="submission" date="2015-08" db="EMBL/GenBank/DDBJ databases">
        <authorList>
            <person name="Babu N.S."/>
            <person name="Beckwith C.J."/>
            <person name="Beseler K.G."/>
            <person name="Brison A."/>
            <person name="Carone J.V."/>
            <person name="Caskin T.P."/>
            <person name="Diamond M."/>
            <person name="Durham M.E."/>
            <person name="Foxe J.M."/>
            <person name="Go M."/>
            <person name="Henderson B.A."/>
            <person name="Jones I.B."/>
            <person name="McGettigan J.A."/>
            <person name="Micheletti S.J."/>
            <person name="Nasrallah M.E."/>
            <person name="Ortiz D."/>
            <person name="Piller C.R."/>
            <person name="Privatt S.R."/>
            <person name="Schneider S.L."/>
            <person name="Sharp S."/>
            <person name="Smith T.C."/>
            <person name="Stanton J.D."/>
            <person name="Ullery H.E."/>
            <person name="Wilson R.J."/>
            <person name="Serrano M.G."/>
            <person name="Buck G."/>
            <person name="Lee V."/>
            <person name="Wang Y."/>
            <person name="Carvalho R."/>
            <person name="Voegtly L."/>
            <person name="Shi R."/>
            <person name="Duckworth R."/>
            <person name="Johnson A."/>
            <person name="Loviza R."/>
            <person name="Walstead R."/>
            <person name="Shah Z."/>
            <person name="Kiflezghi M."/>
            <person name="Wade K."/>
            <person name="Ball S.L."/>
            <person name="Bradley K.W."/>
            <person name="Asai D.J."/>
            <person name="Bowman C.A."/>
            <person name="Russell D.A."/>
            <person name="Pope W.H."/>
            <person name="Jacobs-Sera D."/>
            <person name="Hendrix R.W."/>
            <person name="Hatfull G.F."/>
        </authorList>
    </citation>
    <scope>NUCLEOTIDE SEQUENCE [LARGE SCALE GENOMIC DNA]</scope>
    <source>
        <strain evidence="9 10">DSM 27648</strain>
    </source>
</reference>
<keyword evidence="10" id="KW-1185">Reference proteome</keyword>
<evidence type="ECO:0000256" key="6">
    <source>
        <dbReference type="SAM" id="Coils"/>
    </source>
</evidence>
<feature type="binding site" evidence="5">
    <location>
        <position position="185"/>
    </location>
    <ligand>
        <name>ATP</name>
        <dbReference type="ChEBI" id="CHEBI:30616"/>
    </ligand>
</feature>
<dbReference type="Pfam" id="PF00069">
    <property type="entry name" value="Pkinase"/>
    <property type="match status" value="1"/>
</dbReference>
<evidence type="ECO:0000259" key="8">
    <source>
        <dbReference type="PROSITE" id="PS50011"/>
    </source>
</evidence>
<evidence type="ECO:0000256" key="1">
    <source>
        <dbReference type="ARBA" id="ARBA00022679"/>
    </source>
</evidence>
<dbReference type="PROSITE" id="PS50011">
    <property type="entry name" value="PROTEIN_KINASE_DOM"/>
    <property type="match status" value="1"/>
</dbReference>